<dbReference type="PROSITE" id="PS51257">
    <property type="entry name" value="PROKAR_LIPOPROTEIN"/>
    <property type="match status" value="1"/>
</dbReference>
<evidence type="ECO:0000259" key="13">
    <source>
        <dbReference type="PROSITE" id="PS50109"/>
    </source>
</evidence>
<dbReference type="PANTHER" id="PTHR45436">
    <property type="entry name" value="SENSOR HISTIDINE KINASE YKOH"/>
    <property type="match status" value="1"/>
</dbReference>
<keyword evidence="5" id="KW-0597">Phosphoprotein</keyword>
<dbReference type="AlphaFoldDB" id="A0A9W6L3B1"/>
<evidence type="ECO:0000256" key="9">
    <source>
        <dbReference type="ARBA" id="ARBA00022989"/>
    </source>
</evidence>
<proteinExistence type="predicted"/>
<dbReference type="Pfam" id="PF00512">
    <property type="entry name" value="HisKA"/>
    <property type="match status" value="1"/>
</dbReference>
<gene>
    <name evidence="15" type="ORF">GCM10017577_34290</name>
</gene>
<evidence type="ECO:0000313" key="16">
    <source>
        <dbReference type="Proteomes" id="UP001143463"/>
    </source>
</evidence>
<dbReference type="InterPro" id="IPR036890">
    <property type="entry name" value="HATPase_C_sf"/>
</dbReference>
<name>A0A9W6L3B1_9PSEU</name>
<dbReference type="RefSeq" id="WP_051737398.1">
    <property type="nucleotide sequence ID" value="NZ_BAAAUZ010000077.1"/>
</dbReference>
<keyword evidence="8 15" id="KW-0418">Kinase</keyword>
<comment type="caution">
    <text evidence="15">The sequence shown here is derived from an EMBL/GenBank/DDBJ whole genome shotgun (WGS) entry which is preliminary data.</text>
</comment>
<evidence type="ECO:0000256" key="1">
    <source>
        <dbReference type="ARBA" id="ARBA00000085"/>
    </source>
</evidence>
<dbReference type="SUPFAM" id="SSF47384">
    <property type="entry name" value="Homodimeric domain of signal transducing histidine kinase"/>
    <property type="match status" value="1"/>
</dbReference>
<dbReference type="InterPro" id="IPR003660">
    <property type="entry name" value="HAMP_dom"/>
</dbReference>
<dbReference type="Pfam" id="PF00672">
    <property type="entry name" value="HAMP"/>
    <property type="match status" value="1"/>
</dbReference>
<dbReference type="InterPro" id="IPR036097">
    <property type="entry name" value="HisK_dim/P_sf"/>
</dbReference>
<dbReference type="Gene3D" id="6.10.340.10">
    <property type="match status" value="1"/>
</dbReference>
<keyword evidence="11 12" id="KW-0472">Membrane</keyword>
<dbReference type="FunFam" id="3.30.565.10:FF:000006">
    <property type="entry name" value="Sensor histidine kinase WalK"/>
    <property type="match status" value="1"/>
</dbReference>
<dbReference type="GO" id="GO:0005509">
    <property type="term" value="F:calcium ion binding"/>
    <property type="evidence" value="ECO:0007669"/>
    <property type="project" value="UniProtKB-ARBA"/>
</dbReference>
<evidence type="ECO:0000256" key="5">
    <source>
        <dbReference type="ARBA" id="ARBA00022553"/>
    </source>
</evidence>
<dbReference type="SMART" id="SM00304">
    <property type="entry name" value="HAMP"/>
    <property type="match status" value="1"/>
</dbReference>
<evidence type="ECO:0000256" key="2">
    <source>
        <dbReference type="ARBA" id="ARBA00001968"/>
    </source>
</evidence>
<dbReference type="SMART" id="SM00387">
    <property type="entry name" value="HATPase_c"/>
    <property type="match status" value="1"/>
</dbReference>
<dbReference type="Gene3D" id="1.10.287.130">
    <property type="match status" value="1"/>
</dbReference>
<dbReference type="SMART" id="SM00388">
    <property type="entry name" value="HisKA"/>
    <property type="match status" value="1"/>
</dbReference>
<dbReference type="EC" id="2.7.13.3" evidence="4"/>
<dbReference type="PANTHER" id="PTHR45436:SF5">
    <property type="entry name" value="SENSOR HISTIDINE KINASE TRCS"/>
    <property type="match status" value="1"/>
</dbReference>
<accession>A0A9W6L3B1</accession>
<dbReference type="GO" id="GO:0000155">
    <property type="term" value="F:phosphorelay sensor kinase activity"/>
    <property type="evidence" value="ECO:0007669"/>
    <property type="project" value="InterPro"/>
</dbReference>
<dbReference type="GO" id="GO:0005886">
    <property type="term" value="C:plasma membrane"/>
    <property type="evidence" value="ECO:0007669"/>
    <property type="project" value="UniProtKB-SubCell"/>
</dbReference>
<evidence type="ECO:0000256" key="3">
    <source>
        <dbReference type="ARBA" id="ARBA00004236"/>
    </source>
</evidence>
<evidence type="ECO:0000256" key="11">
    <source>
        <dbReference type="ARBA" id="ARBA00023136"/>
    </source>
</evidence>
<dbReference type="Gene3D" id="3.30.565.10">
    <property type="entry name" value="Histidine kinase-like ATPase, C-terminal domain"/>
    <property type="match status" value="1"/>
</dbReference>
<keyword evidence="10" id="KW-0902">Two-component regulatory system</keyword>
<dbReference type="PROSITE" id="PS50109">
    <property type="entry name" value="HIS_KIN"/>
    <property type="match status" value="1"/>
</dbReference>
<evidence type="ECO:0000259" key="14">
    <source>
        <dbReference type="PROSITE" id="PS50885"/>
    </source>
</evidence>
<dbReference type="InterPro" id="IPR005467">
    <property type="entry name" value="His_kinase_dom"/>
</dbReference>
<feature type="domain" description="HAMP" evidence="14">
    <location>
        <begin position="194"/>
        <end position="254"/>
    </location>
</feature>
<sequence length="497" mass="51903">MAARVTDRVVARSRTLRARLVVTVLLLIALACAVIGVATAIALRSFLYHRLDEDVLGAAARFQFSRYEPAPPGLSRADSFLGPAQKPGTLGAVVRAGVVEEAAVTDRRGSSRTVPEADVAQLGALRPGDHPRTVSLSLGDYHAVAVSAPDGTVLVLGQPAQEVADIVNGLVVIELIVIGAALGGAAIAATVLVRRELRPLEEVAGIAAKVSAMPLDRGEVELATRVPEPDEHTEVGQVGAALNRMLDNVEGALEARQDSETRLRRFVADASHELRTPLAAIRGYAELTRRDGAALPEGTAHALTRISSQAERMSTLVEDLLLLARLDAGRPLERAPVDLTRLVLDAVSDAHAAGPGHRWQLDLPEEPVTVPGDASRLTQVLTNLLANARTHTPEGTEVTVGLGVSDGSALLSVVDTGPGIPADLQPHVFERFARGSAGRARAVNNTASTGLGLAIVDAVVAAHGGRVGLESRPGCTEFRVTLPLTPAAVPAEAPARV</sequence>
<dbReference type="SUPFAM" id="SSF55874">
    <property type="entry name" value="ATPase domain of HSP90 chaperone/DNA topoisomerase II/histidine kinase"/>
    <property type="match status" value="1"/>
</dbReference>
<comment type="subcellular location">
    <subcellularLocation>
        <location evidence="3">Cell membrane</location>
    </subcellularLocation>
</comment>
<dbReference type="FunFam" id="1.10.287.130:FF:000001">
    <property type="entry name" value="Two-component sensor histidine kinase"/>
    <property type="match status" value="1"/>
</dbReference>
<evidence type="ECO:0000256" key="6">
    <source>
        <dbReference type="ARBA" id="ARBA00022679"/>
    </source>
</evidence>
<feature type="transmembrane region" description="Helical" evidence="12">
    <location>
        <begin position="20"/>
        <end position="43"/>
    </location>
</feature>
<evidence type="ECO:0000256" key="10">
    <source>
        <dbReference type="ARBA" id="ARBA00023012"/>
    </source>
</evidence>
<keyword evidence="6" id="KW-0808">Transferase</keyword>
<protein>
    <recommendedName>
        <fullName evidence="4">histidine kinase</fullName>
        <ecNumber evidence="4">2.7.13.3</ecNumber>
    </recommendedName>
</protein>
<evidence type="ECO:0000313" key="15">
    <source>
        <dbReference type="EMBL" id="GLL12288.1"/>
    </source>
</evidence>
<dbReference type="PRINTS" id="PR00344">
    <property type="entry name" value="BCTRLSENSOR"/>
</dbReference>
<evidence type="ECO:0000256" key="7">
    <source>
        <dbReference type="ARBA" id="ARBA00022692"/>
    </source>
</evidence>
<dbReference type="EMBL" id="BSFQ01000013">
    <property type="protein sequence ID" value="GLL12288.1"/>
    <property type="molecule type" value="Genomic_DNA"/>
</dbReference>
<dbReference type="CDD" id="cd00082">
    <property type="entry name" value="HisKA"/>
    <property type="match status" value="1"/>
</dbReference>
<dbReference type="InterPro" id="IPR004358">
    <property type="entry name" value="Sig_transdc_His_kin-like_C"/>
</dbReference>
<dbReference type="Proteomes" id="UP001143463">
    <property type="component" value="Unassembled WGS sequence"/>
</dbReference>
<keyword evidence="16" id="KW-1185">Reference proteome</keyword>
<comment type="cofactor">
    <cofactor evidence="2">
        <name>a divalent metal cation</name>
        <dbReference type="ChEBI" id="CHEBI:60240"/>
    </cofactor>
</comment>
<evidence type="ECO:0000256" key="8">
    <source>
        <dbReference type="ARBA" id="ARBA00022777"/>
    </source>
</evidence>
<dbReference type="InterPro" id="IPR003594">
    <property type="entry name" value="HATPase_dom"/>
</dbReference>
<keyword evidence="7 12" id="KW-0812">Transmembrane</keyword>
<dbReference type="InterPro" id="IPR050428">
    <property type="entry name" value="TCS_sensor_his_kinase"/>
</dbReference>
<reference evidence="15" key="2">
    <citation type="submission" date="2023-01" db="EMBL/GenBank/DDBJ databases">
        <authorList>
            <person name="Sun Q."/>
            <person name="Evtushenko L."/>
        </authorList>
    </citation>
    <scope>NUCLEOTIDE SEQUENCE</scope>
    <source>
        <strain evidence="15">VKM Ac-1069</strain>
    </source>
</reference>
<feature type="domain" description="Histidine kinase" evidence="13">
    <location>
        <begin position="269"/>
        <end position="486"/>
    </location>
</feature>
<keyword evidence="9 12" id="KW-1133">Transmembrane helix</keyword>
<evidence type="ECO:0000256" key="4">
    <source>
        <dbReference type="ARBA" id="ARBA00012438"/>
    </source>
</evidence>
<evidence type="ECO:0000256" key="12">
    <source>
        <dbReference type="SAM" id="Phobius"/>
    </source>
</evidence>
<organism evidence="15 16">
    <name type="scientific">Pseudonocardia halophobica</name>
    <dbReference type="NCBI Taxonomy" id="29401"/>
    <lineage>
        <taxon>Bacteria</taxon>
        <taxon>Bacillati</taxon>
        <taxon>Actinomycetota</taxon>
        <taxon>Actinomycetes</taxon>
        <taxon>Pseudonocardiales</taxon>
        <taxon>Pseudonocardiaceae</taxon>
        <taxon>Pseudonocardia</taxon>
    </lineage>
</organism>
<dbReference type="InterPro" id="IPR003661">
    <property type="entry name" value="HisK_dim/P_dom"/>
</dbReference>
<dbReference type="CDD" id="cd00075">
    <property type="entry name" value="HATPase"/>
    <property type="match status" value="1"/>
</dbReference>
<comment type="catalytic activity">
    <reaction evidence="1">
        <text>ATP + protein L-histidine = ADP + protein N-phospho-L-histidine.</text>
        <dbReference type="EC" id="2.7.13.3"/>
    </reaction>
</comment>
<dbReference type="PROSITE" id="PS50885">
    <property type="entry name" value="HAMP"/>
    <property type="match status" value="1"/>
</dbReference>
<reference evidence="15" key="1">
    <citation type="journal article" date="2014" name="Int. J. Syst. Evol. Microbiol.">
        <title>Complete genome sequence of Corynebacterium casei LMG S-19264T (=DSM 44701T), isolated from a smear-ripened cheese.</title>
        <authorList>
            <consortium name="US DOE Joint Genome Institute (JGI-PGF)"/>
            <person name="Walter F."/>
            <person name="Albersmeier A."/>
            <person name="Kalinowski J."/>
            <person name="Ruckert C."/>
        </authorList>
    </citation>
    <scope>NUCLEOTIDE SEQUENCE</scope>
    <source>
        <strain evidence="15">VKM Ac-1069</strain>
    </source>
</reference>
<dbReference type="Pfam" id="PF02518">
    <property type="entry name" value="HATPase_c"/>
    <property type="match status" value="1"/>
</dbReference>